<sequence>MKKITNLFWLCLIFISSISFAQTARVQVIHNSPDLAASSVDVYLNDVLLLNDFHFRTATPFIDAPAGVELSIDIAPSSSSSSAESIYNLTTTLSEFETYIIIANGIISPTGYSPSTPFGLQVLVGGREGTAVPDTTDVIVFHGSTDAPTVDVVELAVPAGTIVNDISYGSFSEYLELPTNNYVLAVRDETGTATVATYSAPLADLFLQTDAITVLASGFLDPSQNSNGPEFGLWVALASGGDLIPLPLFHNPTARLQVIHNSPDLAASAVDVYVNGALLLDNFAFRTATPFIDVPAGIALSIDVAPSTSTSSAESLYNLTATLNEFETYIIVANGIVSPTGYSPNQPFALEVLVGGREGTAVEDTTDVIVFHGSPDAPTVDVVETSVPAGTLVDNLDYGSFSNYLELPTNNYTIDVRDETGTVTVATYSAPLADLFLQLDAITVVASGFLDPSQNSNGPAFGLWVAKATGGALIPLPLVETPTARLQAIHNSADLAAALVDVYVNDELLLNDFAFRTATPFIDVPAGVELSIDVAPSTSTSSAESIYNLTATLAEGETYILVANGIVSPTGYSVAPNFAINVFAQGREVAANSANTDVLVNHGSPDAPTVDVVETSIPAGTIVDNISFPEFQGYLDLPNLDFTLDVRDETGTVTVASYQAPLQTLGLEGAAITVLASGFLDPSANSNGPAFGLWVALAEGGALIPLPLVETPTARLQAIHNSPDLAAALVDVYVNDELLLNDFAFRTATPFIDVPAGVELSIDVAPSTSTSSAESIYNLTATLAEGETYILVANGIVSPTGYSVGPNFAINVFAQGREVAANSANTDVLVNHGSPDAPTVDVVETSIPAGTIVNNISFPEFQGYLDLPNLDFTLDVRDETGTVTVASYQAPLQTLGLEGAAITVLASGFLDPSANSNGPAFGLWVALASGGDLIPLPEIPLNVDSFNLNSISLFPNPAKETINLSIPFDYENFSATIYDLSGRLVKTVTTPTDIDISELNSGLYILNTTLNDLSFNQKFVKN</sequence>
<feature type="domain" description="DUF4397" evidence="3">
    <location>
        <begin position="254"/>
        <end position="382"/>
    </location>
</feature>
<dbReference type="Pfam" id="PF18962">
    <property type="entry name" value="Por_Secre_tail"/>
    <property type="match status" value="1"/>
</dbReference>
<protein>
    <submittedName>
        <fullName evidence="5">Putative secreted protein (Por secretion system target)</fullName>
    </submittedName>
</protein>
<feature type="domain" description="DUF4397" evidence="3">
    <location>
        <begin position="715"/>
        <end position="797"/>
    </location>
</feature>
<evidence type="ECO:0000256" key="2">
    <source>
        <dbReference type="SAM" id="SignalP"/>
    </source>
</evidence>
<proteinExistence type="predicted"/>
<keyword evidence="1 2" id="KW-0732">Signal</keyword>
<name>A0A328WSH2_9FLAO</name>
<feature type="domain" description="DUF4397" evidence="3">
    <location>
        <begin position="486"/>
        <end position="612"/>
    </location>
</feature>
<accession>A0A328WSH2</accession>
<feature type="signal peptide" evidence="2">
    <location>
        <begin position="1"/>
        <end position="21"/>
    </location>
</feature>
<organism evidence="5 6">
    <name type="scientific">Flavobacterium lacus</name>
    <dbReference type="NCBI Taxonomy" id="1353778"/>
    <lineage>
        <taxon>Bacteria</taxon>
        <taxon>Pseudomonadati</taxon>
        <taxon>Bacteroidota</taxon>
        <taxon>Flavobacteriia</taxon>
        <taxon>Flavobacteriales</taxon>
        <taxon>Flavobacteriaceae</taxon>
        <taxon>Flavobacterium</taxon>
    </lineage>
</organism>
<gene>
    <name evidence="5" type="ORF">B0I10_10970</name>
</gene>
<comment type="caution">
    <text evidence="5">The sequence shown here is derived from an EMBL/GenBank/DDBJ whole genome shotgun (WGS) entry which is preliminary data.</text>
</comment>
<evidence type="ECO:0000256" key="1">
    <source>
        <dbReference type="ARBA" id="ARBA00022729"/>
    </source>
</evidence>
<dbReference type="InterPro" id="IPR025510">
    <property type="entry name" value="DUF4397"/>
</dbReference>
<feature type="domain" description="DUF4397" evidence="3">
    <location>
        <begin position="24"/>
        <end position="152"/>
    </location>
</feature>
<evidence type="ECO:0000259" key="3">
    <source>
        <dbReference type="Pfam" id="PF14344"/>
    </source>
</evidence>
<dbReference type="Pfam" id="PF14344">
    <property type="entry name" value="DUF4397"/>
    <property type="match status" value="4"/>
</dbReference>
<dbReference type="RefSeq" id="WP_112086407.1">
    <property type="nucleotide sequence ID" value="NZ_QLSV01000009.1"/>
</dbReference>
<dbReference type="Proteomes" id="UP000249518">
    <property type="component" value="Unassembled WGS sequence"/>
</dbReference>
<dbReference type="EMBL" id="QLSV01000009">
    <property type="protein sequence ID" value="RAR47397.1"/>
    <property type="molecule type" value="Genomic_DNA"/>
</dbReference>
<dbReference type="NCBIfam" id="TIGR04183">
    <property type="entry name" value="Por_Secre_tail"/>
    <property type="match status" value="1"/>
</dbReference>
<keyword evidence="6" id="KW-1185">Reference proteome</keyword>
<feature type="chain" id="PRO_5016304659" evidence="2">
    <location>
        <begin position="22"/>
        <end position="1022"/>
    </location>
</feature>
<evidence type="ECO:0000313" key="5">
    <source>
        <dbReference type="EMBL" id="RAR47397.1"/>
    </source>
</evidence>
<feature type="domain" description="Secretion system C-terminal sorting" evidence="4">
    <location>
        <begin position="953"/>
        <end position="1019"/>
    </location>
</feature>
<dbReference type="AlphaFoldDB" id="A0A328WSH2"/>
<evidence type="ECO:0000313" key="6">
    <source>
        <dbReference type="Proteomes" id="UP000249518"/>
    </source>
</evidence>
<evidence type="ECO:0000259" key="4">
    <source>
        <dbReference type="Pfam" id="PF18962"/>
    </source>
</evidence>
<reference evidence="5 6" key="1">
    <citation type="submission" date="2018-06" db="EMBL/GenBank/DDBJ databases">
        <title>Genomic Encyclopedia of Type Strains, Phase III (KMG-III): the genomes of soil and plant-associated and newly described type strains.</title>
        <authorList>
            <person name="Whitman W."/>
        </authorList>
    </citation>
    <scope>NUCLEOTIDE SEQUENCE [LARGE SCALE GENOMIC DNA]</scope>
    <source>
        <strain evidence="5 6">CGMCC 1.12504</strain>
    </source>
</reference>
<dbReference type="OrthoDB" id="951108at2"/>
<dbReference type="InterPro" id="IPR026444">
    <property type="entry name" value="Secre_tail"/>
</dbReference>